<evidence type="ECO:0000313" key="2">
    <source>
        <dbReference type="Proteomes" id="UP000184305"/>
    </source>
</evidence>
<name>A0A1M7JDM9_9GAMM</name>
<gene>
    <name evidence="1" type="ORF">SAMN05216288_3807</name>
</gene>
<dbReference type="Proteomes" id="UP000184305">
    <property type="component" value="Unassembled WGS sequence"/>
</dbReference>
<organism evidence="1 2">
    <name type="scientific">Phytopseudomonas punonensis</name>
    <dbReference type="NCBI Taxonomy" id="1220495"/>
    <lineage>
        <taxon>Bacteria</taxon>
        <taxon>Pseudomonadati</taxon>
        <taxon>Pseudomonadota</taxon>
        <taxon>Gammaproteobacteria</taxon>
        <taxon>Pseudomonadales</taxon>
        <taxon>Pseudomonadaceae</taxon>
        <taxon>Phytopseudomonas</taxon>
    </lineage>
</organism>
<proteinExistence type="predicted"/>
<dbReference type="EMBL" id="FRBQ01000005">
    <property type="protein sequence ID" value="SHM51058.1"/>
    <property type="molecule type" value="Genomic_DNA"/>
</dbReference>
<sequence>MARSARLQKKLLSNSLLTVAEDTVTNIDALNMLWSLKQGESILLNSQFLNSQPLVKYGLEYNVVRGPIPGHWLYREFDTKELEIFFIAENHEGICHSWLIFNDEET</sequence>
<evidence type="ECO:0000313" key="1">
    <source>
        <dbReference type="EMBL" id="SHM51058.1"/>
    </source>
</evidence>
<keyword evidence="2" id="KW-1185">Reference proteome</keyword>
<accession>A0A1M7JDM9</accession>
<protein>
    <submittedName>
        <fullName evidence="1">Uncharacterized protein</fullName>
    </submittedName>
</protein>
<reference evidence="2" key="1">
    <citation type="submission" date="2016-11" db="EMBL/GenBank/DDBJ databases">
        <authorList>
            <person name="Varghese N."/>
            <person name="Submissions S."/>
        </authorList>
    </citation>
    <scope>NUCLEOTIDE SEQUENCE [LARGE SCALE GENOMIC DNA]</scope>
    <source>
        <strain evidence="2">CECT 8089</strain>
    </source>
</reference>
<dbReference type="AlphaFoldDB" id="A0A1M7JDM9"/>